<dbReference type="OrthoDB" id="9794572at2"/>
<dbReference type="PROSITE" id="PS51318">
    <property type="entry name" value="TAT"/>
    <property type="match status" value="1"/>
</dbReference>
<organism evidence="1 2">
    <name type="scientific">Cystobacter ferrugineus</name>
    <dbReference type="NCBI Taxonomy" id="83449"/>
    <lineage>
        <taxon>Bacteria</taxon>
        <taxon>Pseudomonadati</taxon>
        <taxon>Myxococcota</taxon>
        <taxon>Myxococcia</taxon>
        <taxon>Myxococcales</taxon>
        <taxon>Cystobacterineae</taxon>
        <taxon>Archangiaceae</taxon>
        <taxon>Cystobacter</taxon>
    </lineage>
</organism>
<dbReference type="STRING" id="83449.BON30_48345"/>
<protein>
    <recommendedName>
        <fullName evidence="3">Secreted protein</fullName>
    </recommendedName>
</protein>
<evidence type="ECO:0000313" key="1">
    <source>
        <dbReference type="EMBL" id="OJH33491.1"/>
    </source>
</evidence>
<reference evidence="1 2" key="2">
    <citation type="submission" date="2016-12" db="EMBL/GenBank/DDBJ databases">
        <title>Draft Genome Sequence of Cystobacter ferrugineus Strain Cbfe23.</title>
        <authorList>
            <person name="Akbar S."/>
            <person name="Dowd S.E."/>
            <person name="Stevens D.C."/>
        </authorList>
    </citation>
    <scope>NUCLEOTIDE SEQUENCE [LARGE SCALE GENOMIC DNA]</scope>
    <source>
        <strain evidence="1 2">Cbfe23</strain>
    </source>
</reference>
<dbReference type="AlphaFoldDB" id="A0A1L9AU16"/>
<evidence type="ECO:0000313" key="2">
    <source>
        <dbReference type="Proteomes" id="UP000182229"/>
    </source>
</evidence>
<sequence>MVDRDDLERSNAVRLAVGRRAFLKGSLATSGGLILGGGSGLVSGLAHAAPAGFPTYTYIGTAFNKNNLRYNPTGELIFPCIRGTVGRIANPLARYYLYYAPHDAPGGICLAYGDHLSGQFTEYPYNPIFSRKWPGGPDGISHISSPHVLWNSRVRQFYLYFHGENTVTRVATSTDGINFTYQGGCVSTRFFTDGSVTETSYARVFEHDIPSKGSHFVMVFMGMQKGRRKIFWGWSASGDAQTWTIQQKPLISPAADGVTDISGPHVVFRNGTAYVIYHGNSGKMYITEVGLNFDREVHLGVFHHPLSGWPDKGRSAAPSFGTENGEEYMFYEAGGRLEGSIAVAKVL</sequence>
<reference evidence="2" key="1">
    <citation type="submission" date="2016-11" db="EMBL/GenBank/DDBJ databases">
        <authorList>
            <person name="Shukria A."/>
            <person name="Stevens D.C."/>
        </authorList>
    </citation>
    <scope>NUCLEOTIDE SEQUENCE [LARGE SCALE GENOMIC DNA]</scope>
    <source>
        <strain evidence="2">Cbfe23</strain>
    </source>
</reference>
<proteinExistence type="predicted"/>
<dbReference type="InterPro" id="IPR006311">
    <property type="entry name" value="TAT_signal"/>
</dbReference>
<dbReference type="EMBL" id="MPIN01000035">
    <property type="protein sequence ID" value="OJH33491.1"/>
    <property type="molecule type" value="Genomic_DNA"/>
</dbReference>
<keyword evidence="2" id="KW-1185">Reference proteome</keyword>
<dbReference type="SUPFAM" id="SSF75005">
    <property type="entry name" value="Arabinanase/levansucrase/invertase"/>
    <property type="match status" value="1"/>
</dbReference>
<gene>
    <name evidence="1" type="ORF">BON30_48345</name>
</gene>
<name>A0A1L9AU16_9BACT</name>
<dbReference type="Gene3D" id="2.115.10.20">
    <property type="entry name" value="Glycosyl hydrolase domain, family 43"/>
    <property type="match status" value="2"/>
</dbReference>
<comment type="caution">
    <text evidence="1">The sequence shown here is derived from an EMBL/GenBank/DDBJ whole genome shotgun (WGS) entry which is preliminary data.</text>
</comment>
<dbReference type="RefSeq" id="WP_071905449.1">
    <property type="nucleotide sequence ID" value="NZ_MPIN01000035.1"/>
</dbReference>
<dbReference type="Proteomes" id="UP000182229">
    <property type="component" value="Unassembled WGS sequence"/>
</dbReference>
<accession>A0A1L9AU16</accession>
<evidence type="ECO:0008006" key="3">
    <source>
        <dbReference type="Google" id="ProtNLM"/>
    </source>
</evidence>
<dbReference type="InterPro" id="IPR023296">
    <property type="entry name" value="Glyco_hydro_beta-prop_sf"/>
</dbReference>